<dbReference type="GO" id="GO:0005737">
    <property type="term" value="C:cytoplasm"/>
    <property type="evidence" value="ECO:0007669"/>
    <property type="project" value="TreeGrafter"/>
</dbReference>
<dbReference type="GO" id="GO:0004672">
    <property type="term" value="F:protein kinase activity"/>
    <property type="evidence" value="ECO:0007669"/>
    <property type="project" value="InterPro"/>
</dbReference>
<dbReference type="GO" id="GO:0005524">
    <property type="term" value="F:ATP binding"/>
    <property type="evidence" value="ECO:0007669"/>
    <property type="project" value="UniProtKB-UniRule"/>
</dbReference>
<protein>
    <submittedName>
        <fullName evidence="7">Protein kinase</fullName>
    </submittedName>
</protein>
<dbReference type="Gene3D" id="3.40.50.300">
    <property type="entry name" value="P-loop containing nucleotide triphosphate hydrolases"/>
    <property type="match status" value="1"/>
</dbReference>
<dbReference type="SUPFAM" id="SSF55073">
    <property type="entry name" value="Nucleotide cyclase"/>
    <property type="match status" value="1"/>
</dbReference>
<dbReference type="GO" id="GO:0009190">
    <property type="term" value="P:cyclic nucleotide biosynthetic process"/>
    <property type="evidence" value="ECO:0007669"/>
    <property type="project" value="InterPro"/>
</dbReference>
<dbReference type="SUPFAM" id="SSF56112">
    <property type="entry name" value="Protein kinase-like (PK-like)"/>
    <property type="match status" value="1"/>
</dbReference>
<dbReference type="Pfam" id="PF13191">
    <property type="entry name" value="AAA_16"/>
    <property type="match status" value="1"/>
</dbReference>
<dbReference type="KEGG" id="mbd:MEBOL_001056"/>
<dbReference type="InterPro" id="IPR041664">
    <property type="entry name" value="AAA_16"/>
</dbReference>
<dbReference type="GO" id="GO:0035556">
    <property type="term" value="P:intracellular signal transduction"/>
    <property type="evidence" value="ECO:0007669"/>
    <property type="project" value="InterPro"/>
</dbReference>
<organism evidence="7 8">
    <name type="scientific">Melittangium boletus DSM 14713</name>
    <dbReference type="NCBI Taxonomy" id="1294270"/>
    <lineage>
        <taxon>Bacteria</taxon>
        <taxon>Pseudomonadati</taxon>
        <taxon>Myxococcota</taxon>
        <taxon>Myxococcia</taxon>
        <taxon>Myxococcales</taxon>
        <taxon>Cystobacterineae</taxon>
        <taxon>Archangiaceae</taxon>
        <taxon>Melittangium</taxon>
    </lineage>
</organism>
<feature type="region of interest" description="Disordered" evidence="5">
    <location>
        <begin position="1"/>
        <end position="29"/>
    </location>
</feature>
<accession>A0A250I8X8</accession>
<evidence type="ECO:0000313" key="8">
    <source>
        <dbReference type="Proteomes" id="UP000217289"/>
    </source>
</evidence>
<evidence type="ECO:0000256" key="3">
    <source>
        <dbReference type="ARBA" id="ARBA00022840"/>
    </source>
</evidence>
<reference evidence="7 8" key="1">
    <citation type="submission" date="2017-06" db="EMBL/GenBank/DDBJ databases">
        <authorList>
            <person name="Kim H.J."/>
            <person name="Triplett B.A."/>
        </authorList>
    </citation>
    <scope>NUCLEOTIDE SEQUENCE [LARGE SCALE GENOMIC DNA]</scope>
    <source>
        <strain evidence="7 8">DSM 14713</strain>
    </source>
</reference>
<dbReference type="PROSITE" id="PS50011">
    <property type="entry name" value="PROTEIN_KINASE_DOM"/>
    <property type="match status" value="1"/>
</dbReference>
<dbReference type="GO" id="GO:0004016">
    <property type="term" value="F:adenylate cyclase activity"/>
    <property type="evidence" value="ECO:0007669"/>
    <property type="project" value="UniProtKB-ARBA"/>
</dbReference>
<dbReference type="PANTHER" id="PTHR16305">
    <property type="entry name" value="TESTICULAR SOLUBLE ADENYLYL CYCLASE"/>
    <property type="match status" value="1"/>
</dbReference>
<dbReference type="SUPFAM" id="SSF48452">
    <property type="entry name" value="TPR-like"/>
    <property type="match status" value="1"/>
</dbReference>
<dbReference type="GO" id="GO:0016020">
    <property type="term" value="C:membrane"/>
    <property type="evidence" value="ECO:0007669"/>
    <property type="project" value="UniProtKB-SubCell"/>
</dbReference>
<name>A0A250I8X8_9BACT</name>
<evidence type="ECO:0000256" key="1">
    <source>
        <dbReference type="ARBA" id="ARBA00004167"/>
    </source>
</evidence>
<dbReference type="PROSITE" id="PS00107">
    <property type="entry name" value="PROTEIN_KINASE_ATP"/>
    <property type="match status" value="1"/>
</dbReference>
<keyword evidence="8" id="KW-1185">Reference proteome</keyword>
<dbReference type="PANTHER" id="PTHR16305:SF28">
    <property type="entry name" value="GUANYLATE CYCLASE DOMAIN-CONTAINING PROTEIN"/>
    <property type="match status" value="1"/>
</dbReference>
<dbReference type="InterPro" id="IPR008271">
    <property type="entry name" value="Ser/Thr_kinase_AS"/>
</dbReference>
<evidence type="ECO:0000313" key="7">
    <source>
        <dbReference type="EMBL" id="ATB27612.1"/>
    </source>
</evidence>
<evidence type="ECO:0000256" key="4">
    <source>
        <dbReference type="PROSITE-ProRule" id="PRU10141"/>
    </source>
</evidence>
<dbReference type="Pfam" id="PF00069">
    <property type="entry name" value="Pkinase"/>
    <property type="match status" value="1"/>
</dbReference>
<comment type="subcellular location">
    <subcellularLocation>
        <location evidence="1">Membrane</location>
        <topology evidence="1">Single-pass membrane protein</topology>
    </subcellularLocation>
</comment>
<dbReference type="CDD" id="cd14014">
    <property type="entry name" value="STKc_PknB_like"/>
    <property type="match status" value="1"/>
</dbReference>
<dbReference type="EMBL" id="CP022163">
    <property type="protein sequence ID" value="ATB27612.1"/>
    <property type="molecule type" value="Genomic_DNA"/>
</dbReference>
<dbReference type="Gene3D" id="3.30.200.20">
    <property type="entry name" value="Phosphorylase Kinase, domain 1"/>
    <property type="match status" value="1"/>
</dbReference>
<dbReference type="InterPro" id="IPR029787">
    <property type="entry name" value="Nucleotide_cyclase"/>
</dbReference>
<dbReference type="Proteomes" id="UP000217289">
    <property type="component" value="Chromosome"/>
</dbReference>
<dbReference type="InterPro" id="IPR011990">
    <property type="entry name" value="TPR-like_helical_dom_sf"/>
</dbReference>
<keyword evidence="7" id="KW-0808">Transferase</keyword>
<feature type="domain" description="Protein kinase" evidence="6">
    <location>
        <begin position="60"/>
        <end position="325"/>
    </location>
</feature>
<dbReference type="InterPro" id="IPR000719">
    <property type="entry name" value="Prot_kinase_dom"/>
</dbReference>
<dbReference type="Gene3D" id="1.10.510.10">
    <property type="entry name" value="Transferase(Phosphotransferase) domain 1"/>
    <property type="match status" value="1"/>
</dbReference>
<dbReference type="InterPro" id="IPR001054">
    <property type="entry name" value="A/G_cyclase"/>
</dbReference>
<dbReference type="InterPro" id="IPR011009">
    <property type="entry name" value="Kinase-like_dom_sf"/>
</dbReference>
<dbReference type="InterPro" id="IPR027417">
    <property type="entry name" value="P-loop_NTPase"/>
</dbReference>
<dbReference type="Gene3D" id="3.30.70.1230">
    <property type="entry name" value="Nucleotide cyclase"/>
    <property type="match status" value="1"/>
</dbReference>
<feature type="binding site" evidence="4">
    <location>
        <position position="89"/>
    </location>
    <ligand>
        <name>ATP</name>
        <dbReference type="ChEBI" id="CHEBI:30616"/>
    </ligand>
</feature>
<evidence type="ECO:0000259" key="6">
    <source>
        <dbReference type="PROSITE" id="PS50011"/>
    </source>
</evidence>
<sequence>MPERTEPTDGPGPEGEETPREGSGDSEWEDSLLRQVAQVEPPLRLPHPGDRLGGRTHARFEIQERLGGGAMGSVFRAWDSELHRVVALKFLHPRVVMAEERLRSLLREEARAIARLDHENIVRVFDVSEWEGRPWEPWVPFVVMEHLEGETLAALLLRARPGPRRTLEIMDAVSAGLAHAHEHHIVHRDLKPSNVFITRRGQVKLIDFGLAHVTVSTAPSAPHLPTAGTPPYMAPEQWRGETQDERTDVWAAGVMLFEMLTGELPVSGSNLAESRARVLSAEPMPSVRERRPELPRELEPLLARALEKEPARRFRSATEFRTALLRTEESLGPWRGESRTGGPQRRQVTLVCCRLERMSDSPEAFDPEDSIELEASFQRICTGLLREEGASMASCVGEQVLACFGDARAREDDSEHAVRAGLRLVEALQHALPRLSPVTLAIKVGIHTDLAVLGELSVEGRESTPAIQGEAPQLAVWLARNAEPGTVVLSDTTWTLTHDAFETESRSPLAYAGLFGARDVPLHRVLRERRTQLRFDRSSERELTPLVGRTLELKRLQEVWETARSGRGSCLLLRGEAGMGKSRLLRELRQCLSSEPHTPLLGQCWAQFSTSAFHPITDMLQYLFALPPDGEPALRLQALEARLVALGLVPEHRQLIAAFLSLPVPEQSPHSRWPPQLLKERTFEALAALVQRLCEERPVLAILEDLHWADPSTLELLGFLLARADAQRLCVLLSARPPWMPAWSERPGFQVLALERLPAELTEALIQAKVGGRGLTPERIAHLAAQTDGVPLFIEEIARTVLARSPPGVSSATGADAIPLTLHELLLARLDGLPRRRKALAQLCAVVGRGLEPALLSVLTGHSEATLLQEFSELLASGLLQLREGGGPPRYEFRHALLQEAAVQSLPRGVRRQHHQRIAEALAMHFPEVAKAQPEQLAHHYTEARDLAAAVHWWALAGERASRRSANTEAIAHFTRALTFLRQLPESPERTQEELRLRIGLGLPMLQVHGYGAPEVERIYAPTPGLCREVGDALSRIELSYWSLFHYLYARARFDVLQALGELLVDVGRRQHSRELLVLGHRAIVLAGFTVGDSSLALEHVAPALANSDFDLEQHRTLAVRHWINPRVATFSFASILEALRCRPDRSAWYRREALALAERIAHPNTSAFALVYAAVSSQMLHDPRGVLDYASASLVLSQRHGLQLWLGWCAMLRSWAEAKLFGHVQQGLAAMTRGLALLEGSGVLTTPPFFLGLIAELHRALGQSEAGLAATREGLQWSERSGEHSADAELLREQAELSRQLGREEEASASFARALAVARHQRVPLFELRALVGLARQLQDAGRPEEARRRLDALCGRFGPELDCTDLAEARELLASLSLEVQVHGDA</sequence>
<dbReference type="SMART" id="SM00220">
    <property type="entry name" value="S_TKc"/>
    <property type="match status" value="1"/>
</dbReference>
<dbReference type="PROSITE" id="PS00108">
    <property type="entry name" value="PROTEIN_KINASE_ST"/>
    <property type="match status" value="1"/>
</dbReference>
<evidence type="ECO:0000256" key="2">
    <source>
        <dbReference type="ARBA" id="ARBA00022741"/>
    </source>
</evidence>
<dbReference type="Gene3D" id="1.25.40.10">
    <property type="entry name" value="Tetratricopeptide repeat domain"/>
    <property type="match status" value="1"/>
</dbReference>
<keyword evidence="3 4" id="KW-0067">ATP-binding</keyword>
<dbReference type="SUPFAM" id="SSF52540">
    <property type="entry name" value="P-loop containing nucleoside triphosphate hydrolases"/>
    <property type="match status" value="1"/>
</dbReference>
<keyword evidence="7" id="KW-0418">Kinase</keyword>
<keyword evidence="2 4" id="KW-0547">Nucleotide-binding</keyword>
<evidence type="ECO:0000256" key="5">
    <source>
        <dbReference type="SAM" id="MobiDB-lite"/>
    </source>
</evidence>
<dbReference type="InterPro" id="IPR017441">
    <property type="entry name" value="Protein_kinase_ATP_BS"/>
</dbReference>
<dbReference type="CDD" id="cd07302">
    <property type="entry name" value="CHD"/>
    <property type="match status" value="1"/>
</dbReference>
<proteinExistence type="predicted"/>
<gene>
    <name evidence="7" type="ORF">MEBOL_001056</name>
</gene>